<dbReference type="Gene3D" id="1.10.10.10">
    <property type="entry name" value="Winged helix-like DNA-binding domain superfamily/Winged helix DNA-binding domain"/>
    <property type="match status" value="1"/>
</dbReference>
<dbReference type="NCBIfam" id="TIGR02937">
    <property type="entry name" value="sigma70-ECF"/>
    <property type="match status" value="1"/>
</dbReference>
<dbReference type="EMBL" id="JAPQFJ010000006">
    <property type="protein sequence ID" value="MCY6958515.1"/>
    <property type="molecule type" value="Genomic_DNA"/>
</dbReference>
<protein>
    <submittedName>
        <fullName evidence="7">Sigma-70 family RNA polymerase sigma factor</fullName>
    </submittedName>
</protein>
<dbReference type="PANTHER" id="PTHR43133:SF51">
    <property type="entry name" value="RNA POLYMERASE SIGMA FACTOR"/>
    <property type="match status" value="1"/>
</dbReference>
<evidence type="ECO:0000256" key="4">
    <source>
        <dbReference type="ARBA" id="ARBA00023163"/>
    </source>
</evidence>
<keyword evidence="2" id="KW-0805">Transcription regulation</keyword>
<feature type="domain" description="RNA polymerase sigma-70 region 2" evidence="5">
    <location>
        <begin position="21"/>
        <end position="81"/>
    </location>
</feature>
<keyword evidence="3" id="KW-0731">Sigma factor</keyword>
<evidence type="ECO:0000313" key="8">
    <source>
        <dbReference type="Proteomes" id="UP001144612"/>
    </source>
</evidence>
<accession>A0ABT4D883</accession>
<reference evidence="7" key="1">
    <citation type="submission" date="2022-12" db="EMBL/GenBank/DDBJ databases">
        <title>Clostridium sp. nov., isolated from industrial wastewater.</title>
        <authorList>
            <person name="Jiayan W."/>
        </authorList>
    </citation>
    <scope>NUCLEOTIDE SEQUENCE</scope>
    <source>
        <strain evidence="7">ZC22-4</strain>
    </source>
</reference>
<evidence type="ECO:0000259" key="5">
    <source>
        <dbReference type="Pfam" id="PF04542"/>
    </source>
</evidence>
<keyword evidence="8" id="KW-1185">Reference proteome</keyword>
<dbReference type="Pfam" id="PF08281">
    <property type="entry name" value="Sigma70_r4_2"/>
    <property type="match status" value="1"/>
</dbReference>
<dbReference type="SUPFAM" id="SSF88946">
    <property type="entry name" value="Sigma2 domain of RNA polymerase sigma factors"/>
    <property type="match status" value="1"/>
</dbReference>
<dbReference type="InterPro" id="IPR013249">
    <property type="entry name" value="RNA_pol_sigma70_r4_t2"/>
</dbReference>
<dbReference type="InterPro" id="IPR014284">
    <property type="entry name" value="RNA_pol_sigma-70_dom"/>
</dbReference>
<dbReference type="Pfam" id="PF04542">
    <property type="entry name" value="Sigma70_r2"/>
    <property type="match status" value="1"/>
</dbReference>
<feature type="domain" description="RNA polymerase sigma factor 70 region 4 type 2" evidence="6">
    <location>
        <begin position="114"/>
        <end position="164"/>
    </location>
</feature>
<dbReference type="InterPro" id="IPR039425">
    <property type="entry name" value="RNA_pol_sigma-70-like"/>
</dbReference>
<evidence type="ECO:0000313" key="7">
    <source>
        <dbReference type="EMBL" id="MCY6958515.1"/>
    </source>
</evidence>
<organism evidence="7 8">
    <name type="scientific">Clostridium brassicae</name>
    <dbReference type="NCBI Taxonomy" id="2999072"/>
    <lineage>
        <taxon>Bacteria</taxon>
        <taxon>Bacillati</taxon>
        <taxon>Bacillota</taxon>
        <taxon>Clostridia</taxon>
        <taxon>Eubacteriales</taxon>
        <taxon>Clostridiaceae</taxon>
        <taxon>Clostridium</taxon>
    </lineage>
</organism>
<dbReference type="RefSeq" id="WP_268060927.1">
    <property type="nucleotide sequence ID" value="NZ_JAPQFJ010000006.1"/>
</dbReference>
<dbReference type="SUPFAM" id="SSF88659">
    <property type="entry name" value="Sigma3 and sigma4 domains of RNA polymerase sigma factors"/>
    <property type="match status" value="1"/>
</dbReference>
<dbReference type="InterPro" id="IPR013324">
    <property type="entry name" value="RNA_pol_sigma_r3/r4-like"/>
</dbReference>
<dbReference type="InterPro" id="IPR013325">
    <property type="entry name" value="RNA_pol_sigma_r2"/>
</dbReference>
<dbReference type="PANTHER" id="PTHR43133">
    <property type="entry name" value="RNA POLYMERASE ECF-TYPE SIGMA FACTO"/>
    <property type="match status" value="1"/>
</dbReference>
<keyword evidence="4" id="KW-0804">Transcription</keyword>
<comment type="similarity">
    <text evidence="1">Belongs to the sigma-70 factor family. ECF subfamily.</text>
</comment>
<proteinExistence type="inferred from homology"/>
<dbReference type="CDD" id="cd06171">
    <property type="entry name" value="Sigma70_r4"/>
    <property type="match status" value="1"/>
</dbReference>
<dbReference type="InterPro" id="IPR007627">
    <property type="entry name" value="RNA_pol_sigma70_r2"/>
</dbReference>
<dbReference type="InterPro" id="IPR036388">
    <property type="entry name" value="WH-like_DNA-bd_sf"/>
</dbReference>
<dbReference type="Gene3D" id="1.10.1740.10">
    <property type="match status" value="1"/>
</dbReference>
<evidence type="ECO:0000259" key="6">
    <source>
        <dbReference type="Pfam" id="PF08281"/>
    </source>
</evidence>
<evidence type="ECO:0000256" key="3">
    <source>
        <dbReference type="ARBA" id="ARBA00023082"/>
    </source>
</evidence>
<gene>
    <name evidence="7" type="ORF">OW729_07860</name>
</gene>
<evidence type="ECO:0000256" key="2">
    <source>
        <dbReference type="ARBA" id="ARBA00023015"/>
    </source>
</evidence>
<sequence length="179" mass="20874">MDLEFEIRQAIEGHKDSFVNLIKYYEISMYKVAKSMLQSDDDCADAIQETILKAYKAISNLKQPQFFKTWLIRILINECNNIYKLKGKVIPIQEIEVTSFEKSAVNRIDDNIIVEEMLNSLDNELKNIVILFYFEGFSIKDISYLLEIPEGTVKSRLSRSRGKLRNAFKNDFMGSECYE</sequence>
<dbReference type="Proteomes" id="UP001144612">
    <property type="component" value="Unassembled WGS sequence"/>
</dbReference>
<comment type="caution">
    <text evidence="7">The sequence shown here is derived from an EMBL/GenBank/DDBJ whole genome shotgun (WGS) entry which is preliminary data.</text>
</comment>
<evidence type="ECO:0000256" key="1">
    <source>
        <dbReference type="ARBA" id="ARBA00010641"/>
    </source>
</evidence>
<name>A0ABT4D883_9CLOT</name>